<keyword evidence="3" id="KW-1185">Reference proteome</keyword>
<evidence type="ECO:0000313" key="3">
    <source>
        <dbReference type="Proteomes" id="UP000887575"/>
    </source>
</evidence>
<keyword evidence="2" id="KW-1133">Transmembrane helix</keyword>
<dbReference type="WBParaSite" id="MBELARI_LOCUS13060">
    <property type="protein sequence ID" value="MBELARI_LOCUS13060"/>
    <property type="gene ID" value="MBELARI_LOCUS13060"/>
</dbReference>
<feature type="transmembrane region" description="Helical" evidence="2">
    <location>
        <begin position="211"/>
        <end position="230"/>
    </location>
</feature>
<sequence length="270" mass="30641">MHSIIINESISSIDRCGREGSTRTQTSSSAKSQNSSKNEHVDDVEMGTIEKLNGMGYDEKFEIDPPLVLQPPPRRKNGKLQKTDRPVIREEDFGDDEAPETSEGSSGNRKVHLNVEPDDGRDSGCQVDVDDEEVQHYQGRRNRMNKRPAAFSIEAHTKKYIPRGSIRVTPTTHNPTRWPSAFYFPDAESPVVVKEEDLEESARLQISRNCLIMLLLFVVSFCFLMGIMMIDMVRYHRGMFETYTNDYPKNLPNFPGYANLPTVPSDLQNA</sequence>
<accession>A0AAF3EGD9</accession>
<feature type="compositionally biased region" description="Low complexity" evidence="1">
    <location>
        <begin position="24"/>
        <end position="36"/>
    </location>
</feature>
<feature type="compositionally biased region" description="Low complexity" evidence="1">
    <location>
        <begin position="1"/>
        <end position="13"/>
    </location>
</feature>
<proteinExistence type="predicted"/>
<organism evidence="3 4">
    <name type="scientific">Mesorhabditis belari</name>
    <dbReference type="NCBI Taxonomy" id="2138241"/>
    <lineage>
        <taxon>Eukaryota</taxon>
        <taxon>Metazoa</taxon>
        <taxon>Ecdysozoa</taxon>
        <taxon>Nematoda</taxon>
        <taxon>Chromadorea</taxon>
        <taxon>Rhabditida</taxon>
        <taxon>Rhabditina</taxon>
        <taxon>Rhabditomorpha</taxon>
        <taxon>Rhabditoidea</taxon>
        <taxon>Rhabditidae</taxon>
        <taxon>Mesorhabditinae</taxon>
        <taxon>Mesorhabditis</taxon>
    </lineage>
</organism>
<feature type="compositionally biased region" description="Basic and acidic residues" evidence="1">
    <location>
        <begin position="81"/>
        <end position="91"/>
    </location>
</feature>
<dbReference type="Proteomes" id="UP000887575">
    <property type="component" value="Unassembled WGS sequence"/>
</dbReference>
<reference evidence="4" key="1">
    <citation type="submission" date="2024-02" db="UniProtKB">
        <authorList>
            <consortium name="WormBaseParasite"/>
        </authorList>
    </citation>
    <scope>IDENTIFICATION</scope>
</reference>
<evidence type="ECO:0000256" key="1">
    <source>
        <dbReference type="SAM" id="MobiDB-lite"/>
    </source>
</evidence>
<feature type="region of interest" description="Disordered" evidence="1">
    <location>
        <begin position="1"/>
        <end position="127"/>
    </location>
</feature>
<evidence type="ECO:0000313" key="4">
    <source>
        <dbReference type="WBParaSite" id="MBELARI_LOCUS13060"/>
    </source>
</evidence>
<protein>
    <submittedName>
        <fullName evidence="4">Uncharacterized protein</fullName>
    </submittedName>
</protein>
<name>A0AAF3EGD9_9BILA</name>
<keyword evidence="2" id="KW-0472">Membrane</keyword>
<feature type="compositionally biased region" description="Basic and acidic residues" evidence="1">
    <location>
        <begin position="113"/>
        <end position="122"/>
    </location>
</feature>
<keyword evidence="2" id="KW-0812">Transmembrane</keyword>
<dbReference type="AlphaFoldDB" id="A0AAF3EGD9"/>
<evidence type="ECO:0000256" key="2">
    <source>
        <dbReference type="SAM" id="Phobius"/>
    </source>
</evidence>